<keyword evidence="3" id="KW-1185">Reference proteome</keyword>
<protein>
    <submittedName>
        <fullName evidence="2">Uncharacterized protein</fullName>
    </submittedName>
</protein>
<sequence>MEIEPENISYPSKIQPRPENNSGGEEDERSPRGGDEDERSPRETEALNPNGNSALETNKSGALINKTTQPNGLVLSGCFGPFSSTRLPNPTPNQAPTSPDRLWYLYW</sequence>
<feature type="compositionally biased region" description="Polar residues" evidence="1">
    <location>
        <begin position="47"/>
        <end position="71"/>
    </location>
</feature>
<gene>
    <name evidence="2" type="ORF">LVIROSA_LOCUS35540</name>
</gene>
<dbReference type="Proteomes" id="UP001157418">
    <property type="component" value="Unassembled WGS sequence"/>
</dbReference>
<proteinExistence type="predicted"/>
<reference evidence="2 3" key="1">
    <citation type="submission" date="2022-01" db="EMBL/GenBank/DDBJ databases">
        <authorList>
            <person name="Xiong W."/>
            <person name="Schranz E."/>
        </authorList>
    </citation>
    <scope>NUCLEOTIDE SEQUENCE [LARGE SCALE GENOMIC DNA]</scope>
</reference>
<evidence type="ECO:0000256" key="1">
    <source>
        <dbReference type="SAM" id="MobiDB-lite"/>
    </source>
</evidence>
<comment type="caution">
    <text evidence="2">The sequence shown here is derived from an EMBL/GenBank/DDBJ whole genome shotgun (WGS) entry which is preliminary data.</text>
</comment>
<dbReference type="EMBL" id="CAKMRJ010005634">
    <property type="protein sequence ID" value="CAH1450100.1"/>
    <property type="molecule type" value="Genomic_DNA"/>
</dbReference>
<feature type="region of interest" description="Disordered" evidence="1">
    <location>
        <begin position="1"/>
        <end position="99"/>
    </location>
</feature>
<feature type="compositionally biased region" description="Basic and acidic residues" evidence="1">
    <location>
        <begin position="29"/>
        <end position="45"/>
    </location>
</feature>
<organism evidence="2 3">
    <name type="scientific">Lactuca virosa</name>
    <dbReference type="NCBI Taxonomy" id="75947"/>
    <lineage>
        <taxon>Eukaryota</taxon>
        <taxon>Viridiplantae</taxon>
        <taxon>Streptophyta</taxon>
        <taxon>Embryophyta</taxon>
        <taxon>Tracheophyta</taxon>
        <taxon>Spermatophyta</taxon>
        <taxon>Magnoliopsida</taxon>
        <taxon>eudicotyledons</taxon>
        <taxon>Gunneridae</taxon>
        <taxon>Pentapetalae</taxon>
        <taxon>asterids</taxon>
        <taxon>campanulids</taxon>
        <taxon>Asterales</taxon>
        <taxon>Asteraceae</taxon>
        <taxon>Cichorioideae</taxon>
        <taxon>Cichorieae</taxon>
        <taxon>Lactucinae</taxon>
        <taxon>Lactuca</taxon>
    </lineage>
</organism>
<evidence type="ECO:0000313" key="3">
    <source>
        <dbReference type="Proteomes" id="UP001157418"/>
    </source>
</evidence>
<name>A0AAU9PIS1_9ASTR</name>
<feature type="compositionally biased region" description="Polar residues" evidence="1">
    <location>
        <begin position="82"/>
        <end position="97"/>
    </location>
</feature>
<dbReference type="AlphaFoldDB" id="A0AAU9PIS1"/>
<accession>A0AAU9PIS1</accession>
<evidence type="ECO:0000313" key="2">
    <source>
        <dbReference type="EMBL" id="CAH1450100.1"/>
    </source>
</evidence>